<dbReference type="CDD" id="cd02511">
    <property type="entry name" value="Beta4Glucosyltransferase"/>
    <property type="match status" value="1"/>
</dbReference>
<keyword evidence="6" id="KW-1185">Reference proteome</keyword>
<gene>
    <name evidence="5" type="ORF">SAMN02745136_01409</name>
</gene>
<dbReference type="AlphaFoldDB" id="A0A1M6NQT4"/>
<dbReference type="Gene3D" id="1.25.40.10">
    <property type="entry name" value="Tetratricopeptide repeat domain"/>
    <property type="match status" value="1"/>
</dbReference>
<dbReference type="InterPro" id="IPR029044">
    <property type="entry name" value="Nucleotide-diphossugar_trans"/>
</dbReference>
<dbReference type="STRING" id="1121322.SAMN02745136_01409"/>
<reference evidence="5 6" key="1">
    <citation type="submission" date="2016-11" db="EMBL/GenBank/DDBJ databases">
        <authorList>
            <person name="Jaros S."/>
            <person name="Januszkiewicz K."/>
            <person name="Wedrychowicz H."/>
        </authorList>
    </citation>
    <scope>NUCLEOTIDE SEQUENCE [LARGE SCALE GENOMIC DNA]</scope>
    <source>
        <strain evidence="5 6">DSM 15929</strain>
    </source>
</reference>
<dbReference type="EMBL" id="FRAC01000008">
    <property type="protein sequence ID" value="SHJ98111.1"/>
    <property type="molecule type" value="Genomic_DNA"/>
</dbReference>
<dbReference type="Pfam" id="PF00535">
    <property type="entry name" value="Glycos_transf_2"/>
    <property type="match status" value="1"/>
</dbReference>
<dbReference type="InterPro" id="IPR001173">
    <property type="entry name" value="Glyco_trans_2-like"/>
</dbReference>
<evidence type="ECO:0000256" key="1">
    <source>
        <dbReference type="ARBA" id="ARBA00022737"/>
    </source>
</evidence>
<evidence type="ECO:0000256" key="2">
    <source>
        <dbReference type="ARBA" id="ARBA00022803"/>
    </source>
</evidence>
<dbReference type="SUPFAM" id="SSF53448">
    <property type="entry name" value="Nucleotide-diphospho-sugar transferases"/>
    <property type="match status" value="1"/>
</dbReference>
<dbReference type="PANTHER" id="PTHR43630">
    <property type="entry name" value="POLY-BETA-1,6-N-ACETYL-D-GLUCOSAMINE SYNTHASE"/>
    <property type="match status" value="1"/>
</dbReference>
<evidence type="ECO:0000313" key="6">
    <source>
        <dbReference type="Proteomes" id="UP000184386"/>
    </source>
</evidence>
<name>A0A1M6NQT4_9FIRM</name>
<evidence type="ECO:0000259" key="4">
    <source>
        <dbReference type="Pfam" id="PF00535"/>
    </source>
</evidence>
<dbReference type="SUPFAM" id="SSF48452">
    <property type="entry name" value="TPR-like"/>
    <property type="match status" value="1"/>
</dbReference>
<dbReference type="SMART" id="SM00028">
    <property type="entry name" value="TPR"/>
    <property type="match status" value="2"/>
</dbReference>
<keyword evidence="1" id="KW-0677">Repeat</keyword>
<accession>A0A1M6NQT4</accession>
<keyword evidence="2 3" id="KW-0802">TPR repeat</keyword>
<keyword evidence="5" id="KW-0808">Transferase</keyword>
<dbReference type="InterPro" id="IPR019734">
    <property type="entry name" value="TPR_rpt"/>
</dbReference>
<dbReference type="GO" id="GO:0016740">
    <property type="term" value="F:transferase activity"/>
    <property type="evidence" value="ECO:0007669"/>
    <property type="project" value="UniProtKB-KW"/>
</dbReference>
<dbReference type="Pfam" id="PF07719">
    <property type="entry name" value="TPR_2"/>
    <property type="match status" value="1"/>
</dbReference>
<protein>
    <submittedName>
        <fullName evidence="5">Glycosyltransferase involved in cell wall bisynthesis</fullName>
    </submittedName>
</protein>
<dbReference type="OrthoDB" id="9815923at2"/>
<evidence type="ECO:0000313" key="5">
    <source>
        <dbReference type="EMBL" id="SHJ98111.1"/>
    </source>
</evidence>
<evidence type="ECO:0000256" key="3">
    <source>
        <dbReference type="PROSITE-ProRule" id="PRU00339"/>
    </source>
</evidence>
<dbReference type="PROSITE" id="PS50005">
    <property type="entry name" value="TPR"/>
    <property type="match status" value="2"/>
</dbReference>
<sequence>MPTLSLCMIVKNEEEYIRAALESVKDVVDEIIVIDTGSSDNSREICALYTDKVYEAEWRKDFSAARNMSLEKASGDWILWMDADERLVIKEKEAFKELLEGDREIYWVKLLHLIDSEGEEKEYYISYHNRLFKKKEEFYFKGSIHERLVTESGIMPEPGDTGNCMEILHYGYNTAHMREKALRNLRICLKEREKDKDNPWLDYYIACELYRLGNIKDALELVNHGILGFLSQGKLPPALLYKLKYDILLTNGNLESVCEGLSKAVNLYPDYVELHFYRGSALLKLNRYEEAKKEFSYCVLLGEDNGNYLIRSGSGSFLAYFYMGEACLKAGEKENACEAYEQALLNNPGLEEAKNRLEVLRT</sequence>
<proteinExistence type="predicted"/>
<dbReference type="Gene3D" id="3.90.550.10">
    <property type="entry name" value="Spore Coat Polysaccharide Biosynthesis Protein SpsA, Chain A"/>
    <property type="match status" value="1"/>
</dbReference>
<dbReference type="PANTHER" id="PTHR43630:SF2">
    <property type="entry name" value="GLYCOSYLTRANSFERASE"/>
    <property type="match status" value="1"/>
</dbReference>
<dbReference type="InterPro" id="IPR013105">
    <property type="entry name" value="TPR_2"/>
</dbReference>
<feature type="repeat" description="TPR" evidence="3">
    <location>
        <begin position="317"/>
        <end position="350"/>
    </location>
</feature>
<organism evidence="5 6">
    <name type="scientific">Anaerocolumna jejuensis DSM 15929</name>
    <dbReference type="NCBI Taxonomy" id="1121322"/>
    <lineage>
        <taxon>Bacteria</taxon>
        <taxon>Bacillati</taxon>
        <taxon>Bacillota</taxon>
        <taxon>Clostridia</taxon>
        <taxon>Lachnospirales</taxon>
        <taxon>Lachnospiraceae</taxon>
        <taxon>Anaerocolumna</taxon>
    </lineage>
</organism>
<dbReference type="RefSeq" id="WP_084123964.1">
    <property type="nucleotide sequence ID" value="NZ_FRAC01000008.1"/>
</dbReference>
<dbReference type="Proteomes" id="UP000184386">
    <property type="component" value="Unassembled WGS sequence"/>
</dbReference>
<dbReference type="InterPro" id="IPR011990">
    <property type="entry name" value="TPR-like_helical_dom_sf"/>
</dbReference>
<feature type="domain" description="Glycosyltransferase 2-like" evidence="4">
    <location>
        <begin position="5"/>
        <end position="147"/>
    </location>
</feature>
<feature type="repeat" description="TPR" evidence="3">
    <location>
        <begin position="272"/>
        <end position="305"/>
    </location>
</feature>